<organism evidence="1">
    <name type="scientific">marine sediment metagenome</name>
    <dbReference type="NCBI Taxonomy" id="412755"/>
    <lineage>
        <taxon>unclassified sequences</taxon>
        <taxon>metagenomes</taxon>
        <taxon>ecological metagenomes</taxon>
    </lineage>
</organism>
<name>A0A0F9MW53_9ZZZZ</name>
<proteinExistence type="predicted"/>
<dbReference type="EMBL" id="LAZR01004286">
    <property type="protein sequence ID" value="KKN09994.1"/>
    <property type="molecule type" value="Genomic_DNA"/>
</dbReference>
<sequence>MVEIIEVNGEKKIKIGTVKVRINNTVLVELNHYQGDTLQSIEEAALKQVYDGDFDTLEKITGMQTTINVIIDV</sequence>
<evidence type="ECO:0000313" key="1">
    <source>
        <dbReference type="EMBL" id="KKN09994.1"/>
    </source>
</evidence>
<accession>A0A0F9MW53</accession>
<dbReference type="AlphaFoldDB" id="A0A0F9MW53"/>
<protein>
    <submittedName>
        <fullName evidence="1">Uncharacterized protein</fullName>
    </submittedName>
</protein>
<reference evidence="1" key="1">
    <citation type="journal article" date="2015" name="Nature">
        <title>Complex archaea that bridge the gap between prokaryotes and eukaryotes.</title>
        <authorList>
            <person name="Spang A."/>
            <person name="Saw J.H."/>
            <person name="Jorgensen S.L."/>
            <person name="Zaremba-Niedzwiedzka K."/>
            <person name="Martijn J."/>
            <person name="Lind A.E."/>
            <person name="van Eijk R."/>
            <person name="Schleper C."/>
            <person name="Guy L."/>
            <person name="Ettema T.J."/>
        </authorList>
    </citation>
    <scope>NUCLEOTIDE SEQUENCE</scope>
</reference>
<comment type="caution">
    <text evidence="1">The sequence shown here is derived from an EMBL/GenBank/DDBJ whole genome shotgun (WGS) entry which is preliminary data.</text>
</comment>
<gene>
    <name evidence="1" type="ORF">LCGC14_1041000</name>
</gene>